<evidence type="ECO:0000313" key="1">
    <source>
        <dbReference type="EMBL" id="JAD49177.1"/>
    </source>
</evidence>
<reference evidence="1" key="1">
    <citation type="submission" date="2014-09" db="EMBL/GenBank/DDBJ databases">
        <authorList>
            <person name="Magalhaes I.L.F."/>
            <person name="Oliveira U."/>
            <person name="Santos F.R."/>
            <person name="Vidigal T.H.D.A."/>
            <person name="Brescovit A.D."/>
            <person name="Santos A.J."/>
        </authorList>
    </citation>
    <scope>NUCLEOTIDE SEQUENCE</scope>
    <source>
        <tissue evidence="1">Shoot tissue taken approximately 20 cm above the soil surface</tissue>
    </source>
</reference>
<dbReference type="EMBL" id="GBRH01248718">
    <property type="protein sequence ID" value="JAD49177.1"/>
    <property type="molecule type" value="Transcribed_RNA"/>
</dbReference>
<reference evidence="1" key="2">
    <citation type="journal article" date="2015" name="Data Brief">
        <title>Shoot transcriptome of the giant reed, Arundo donax.</title>
        <authorList>
            <person name="Barrero R.A."/>
            <person name="Guerrero F.D."/>
            <person name="Moolhuijzen P."/>
            <person name="Goolsby J.A."/>
            <person name="Tidwell J."/>
            <person name="Bellgard S.E."/>
            <person name="Bellgard M.I."/>
        </authorList>
    </citation>
    <scope>NUCLEOTIDE SEQUENCE</scope>
    <source>
        <tissue evidence="1">Shoot tissue taken approximately 20 cm above the soil surface</tissue>
    </source>
</reference>
<protein>
    <submittedName>
        <fullName evidence="1">Uncharacterized protein</fullName>
    </submittedName>
</protein>
<accession>A0A0A9AQ37</accession>
<proteinExistence type="predicted"/>
<sequence length="12" mass="1423">MGVNVEMDSERR</sequence>
<name>A0A0A9AQ37_ARUDO</name>
<organism evidence="1">
    <name type="scientific">Arundo donax</name>
    <name type="common">Giant reed</name>
    <name type="synonym">Donax arundinaceus</name>
    <dbReference type="NCBI Taxonomy" id="35708"/>
    <lineage>
        <taxon>Eukaryota</taxon>
        <taxon>Viridiplantae</taxon>
        <taxon>Streptophyta</taxon>
        <taxon>Embryophyta</taxon>
        <taxon>Tracheophyta</taxon>
        <taxon>Spermatophyta</taxon>
        <taxon>Magnoliopsida</taxon>
        <taxon>Liliopsida</taxon>
        <taxon>Poales</taxon>
        <taxon>Poaceae</taxon>
        <taxon>PACMAD clade</taxon>
        <taxon>Arundinoideae</taxon>
        <taxon>Arundineae</taxon>
        <taxon>Arundo</taxon>
    </lineage>
</organism>